<dbReference type="InterPro" id="IPR011333">
    <property type="entry name" value="SKP1/BTB/POZ_sf"/>
</dbReference>
<gene>
    <name evidence="2" type="ORF">DPMN_040911</name>
</gene>
<reference evidence="2" key="1">
    <citation type="journal article" date="2019" name="bioRxiv">
        <title>The Genome of the Zebra Mussel, Dreissena polymorpha: A Resource for Invasive Species Research.</title>
        <authorList>
            <person name="McCartney M.A."/>
            <person name="Auch B."/>
            <person name="Kono T."/>
            <person name="Mallez S."/>
            <person name="Zhang Y."/>
            <person name="Obille A."/>
            <person name="Becker A."/>
            <person name="Abrahante J.E."/>
            <person name="Garbe J."/>
            <person name="Badalamenti J.P."/>
            <person name="Herman A."/>
            <person name="Mangelson H."/>
            <person name="Liachko I."/>
            <person name="Sullivan S."/>
            <person name="Sone E.D."/>
            <person name="Koren S."/>
            <person name="Silverstein K.A.T."/>
            <person name="Beckman K.B."/>
            <person name="Gohl D.M."/>
        </authorList>
    </citation>
    <scope>NUCLEOTIDE SEQUENCE</scope>
    <source>
        <strain evidence="2">Duluth1</strain>
        <tissue evidence="2">Whole animal</tissue>
    </source>
</reference>
<dbReference type="EMBL" id="JAIWYP010000011">
    <property type="protein sequence ID" value="KAH3734472.1"/>
    <property type="molecule type" value="Genomic_DNA"/>
</dbReference>
<sequence length="250" mass="28456">MSKATSETVVEQKPFEQPGEYEDEITITFENDKKLYVSKTFLSHVSPVFKAMFQGNVVGTVSESLDMTDFSMEDFLEFLLCCYPRTMNKLDKRSALQVVPIAEKYNVQALVTRCKQIMDDTLTESYCSANAAFEGSHFEKVKICLQILKMANHLNFSGITDNAIERVSQFSSSIYLPLPVSITNFGKYFNGKLSNGIYIFGEGKHPLQVCHDECCSLFKNLPEKHRLKILTERLKFKEDHRVAGQDLNTL</sequence>
<name>A0A9D4CXS9_DREPO</name>
<keyword evidence="3" id="KW-1185">Reference proteome</keyword>
<evidence type="ECO:0000313" key="2">
    <source>
        <dbReference type="EMBL" id="KAH3734472.1"/>
    </source>
</evidence>
<dbReference type="AlphaFoldDB" id="A0A9D4CXS9"/>
<dbReference type="CDD" id="cd18186">
    <property type="entry name" value="BTB_POZ_ZBTB_KLHL-like"/>
    <property type="match status" value="1"/>
</dbReference>
<dbReference type="Pfam" id="PF00651">
    <property type="entry name" value="BTB"/>
    <property type="match status" value="1"/>
</dbReference>
<dbReference type="InterPro" id="IPR000210">
    <property type="entry name" value="BTB/POZ_dom"/>
</dbReference>
<feature type="domain" description="BTB" evidence="1">
    <location>
        <begin position="23"/>
        <end position="91"/>
    </location>
</feature>
<dbReference type="PANTHER" id="PTHR22744">
    <property type="entry name" value="HELIX LOOP HELIX PROTEIN 21-RELATED"/>
    <property type="match status" value="1"/>
</dbReference>
<proteinExistence type="predicted"/>
<evidence type="ECO:0000313" key="3">
    <source>
        <dbReference type="Proteomes" id="UP000828390"/>
    </source>
</evidence>
<comment type="caution">
    <text evidence="2">The sequence shown here is derived from an EMBL/GenBank/DDBJ whole genome shotgun (WGS) entry which is preliminary data.</text>
</comment>
<reference evidence="2" key="2">
    <citation type="submission" date="2020-11" db="EMBL/GenBank/DDBJ databases">
        <authorList>
            <person name="McCartney M.A."/>
            <person name="Auch B."/>
            <person name="Kono T."/>
            <person name="Mallez S."/>
            <person name="Becker A."/>
            <person name="Gohl D.M."/>
            <person name="Silverstein K.A.T."/>
            <person name="Koren S."/>
            <person name="Bechman K.B."/>
            <person name="Herman A."/>
            <person name="Abrahante J.E."/>
            <person name="Garbe J."/>
        </authorList>
    </citation>
    <scope>NUCLEOTIDE SEQUENCE</scope>
    <source>
        <strain evidence="2">Duluth1</strain>
        <tissue evidence="2">Whole animal</tissue>
    </source>
</reference>
<dbReference type="SUPFAM" id="SSF54695">
    <property type="entry name" value="POZ domain"/>
    <property type="match status" value="1"/>
</dbReference>
<evidence type="ECO:0000259" key="1">
    <source>
        <dbReference type="PROSITE" id="PS50097"/>
    </source>
</evidence>
<dbReference type="Proteomes" id="UP000828390">
    <property type="component" value="Unassembled WGS sequence"/>
</dbReference>
<protein>
    <recommendedName>
        <fullName evidence="1">BTB domain-containing protein</fullName>
    </recommendedName>
</protein>
<dbReference type="PANTHER" id="PTHR22744:SF17">
    <property type="entry name" value="BTB DOMAIN-CONTAINING PROTEIN"/>
    <property type="match status" value="1"/>
</dbReference>
<dbReference type="Gene3D" id="3.30.710.10">
    <property type="entry name" value="Potassium Channel Kv1.1, Chain A"/>
    <property type="match status" value="1"/>
</dbReference>
<dbReference type="PROSITE" id="PS50097">
    <property type="entry name" value="BTB"/>
    <property type="match status" value="1"/>
</dbReference>
<accession>A0A9D4CXS9</accession>
<organism evidence="2 3">
    <name type="scientific">Dreissena polymorpha</name>
    <name type="common">Zebra mussel</name>
    <name type="synonym">Mytilus polymorpha</name>
    <dbReference type="NCBI Taxonomy" id="45954"/>
    <lineage>
        <taxon>Eukaryota</taxon>
        <taxon>Metazoa</taxon>
        <taxon>Spiralia</taxon>
        <taxon>Lophotrochozoa</taxon>
        <taxon>Mollusca</taxon>
        <taxon>Bivalvia</taxon>
        <taxon>Autobranchia</taxon>
        <taxon>Heteroconchia</taxon>
        <taxon>Euheterodonta</taxon>
        <taxon>Imparidentia</taxon>
        <taxon>Neoheterodontei</taxon>
        <taxon>Myida</taxon>
        <taxon>Dreissenoidea</taxon>
        <taxon>Dreissenidae</taxon>
        <taxon>Dreissena</taxon>
    </lineage>
</organism>
<dbReference type="SMART" id="SM00225">
    <property type="entry name" value="BTB"/>
    <property type="match status" value="1"/>
</dbReference>